<feature type="transmembrane region" description="Helical" evidence="5">
    <location>
        <begin position="332"/>
        <end position="354"/>
    </location>
</feature>
<evidence type="ECO:0000256" key="1">
    <source>
        <dbReference type="ARBA" id="ARBA00004141"/>
    </source>
</evidence>
<proteinExistence type="predicted"/>
<keyword evidence="3 5" id="KW-1133">Transmembrane helix</keyword>
<dbReference type="PANTHER" id="PTHR22950">
    <property type="entry name" value="AMINO ACID TRANSPORTER"/>
    <property type="match status" value="1"/>
</dbReference>
<feature type="transmembrane region" description="Helical" evidence="5">
    <location>
        <begin position="308"/>
        <end position="326"/>
    </location>
</feature>
<dbReference type="PANTHER" id="PTHR22950:SF461">
    <property type="entry name" value="AMINO ACID TRANSPORTER TRANSMEMBRANE DOMAIN-CONTAINING PROTEIN"/>
    <property type="match status" value="1"/>
</dbReference>
<feature type="transmembrane region" description="Helical" evidence="5">
    <location>
        <begin position="124"/>
        <end position="142"/>
    </location>
</feature>
<feature type="transmembrane region" description="Helical" evidence="5">
    <location>
        <begin position="229"/>
        <end position="254"/>
    </location>
</feature>
<feature type="transmembrane region" description="Helical" evidence="5">
    <location>
        <begin position="274"/>
        <end position="296"/>
    </location>
</feature>
<name>A0A812TAP9_9DINO</name>
<feature type="transmembrane region" description="Helical" evidence="5">
    <location>
        <begin position="44"/>
        <end position="69"/>
    </location>
</feature>
<dbReference type="GO" id="GO:0015179">
    <property type="term" value="F:L-amino acid transmembrane transporter activity"/>
    <property type="evidence" value="ECO:0007669"/>
    <property type="project" value="TreeGrafter"/>
</dbReference>
<feature type="transmembrane region" description="Helical" evidence="5">
    <location>
        <begin position="361"/>
        <end position="382"/>
    </location>
</feature>
<protein>
    <submittedName>
        <fullName evidence="7">AVT1J protein</fullName>
    </submittedName>
</protein>
<evidence type="ECO:0000256" key="2">
    <source>
        <dbReference type="ARBA" id="ARBA00022692"/>
    </source>
</evidence>
<organism evidence="7 8">
    <name type="scientific">Symbiodinium natans</name>
    <dbReference type="NCBI Taxonomy" id="878477"/>
    <lineage>
        <taxon>Eukaryota</taxon>
        <taxon>Sar</taxon>
        <taxon>Alveolata</taxon>
        <taxon>Dinophyceae</taxon>
        <taxon>Suessiales</taxon>
        <taxon>Symbiodiniaceae</taxon>
        <taxon>Symbiodinium</taxon>
    </lineage>
</organism>
<dbReference type="PROSITE" id="PS51257">
    <property type="entry name" value="PROKAR_LIPOPROTEIN"/>
    <property type="match status" value="1"/>
</dbReference>
<accession>A0A812TAP9</accession>
<comment type="subcellular location">
    <subcellularLocation>
        <location evidence="1">Membrane</location>
        <topology evidence="1">Multi-pass membrane protein</topology>
    </subcellularLocation>
</comment>
<dbReference type="OrthoDB" id="438545at2759"/>
<keyword evidence="8" id="KW-1185">Reference proteome</keyword>
<dbReference type="AlphaFoldDB" id="A0A812TAP9"/>
<dbReference type="GO" id="GO:0016020">
    <property type="term" value="C:membrane"/>
    <property type="evidence" value="ECO:0007669"/>
    <property type="project" value="UniProtKB-SubCell"/>
</dbReference>
<reference evidence="7" key="1">
    <citation type="submission" date="2021-02" db="EMBL/GenBank/DDBJ databases">
        <authorList>
            <person name="Dougan E. K."/>
            <person name="Rhodes N."/>
            <person name="Thang M."/>
            <person name="Chan C."/>
        </authorList>
    </citation>
    <scope>NUCLEOTIDE SEQUENCE</scope>
</reference>
<evidence type="ECO:0000313" key="7">
    <source>
        <dbReference type="EMBL" id="CAE7522897.1"/>
    </source>
</evidence>
<dbReference type="Pfam" id="PF01490">
    <property type="entry name" value="Aa_trans"/>
    <property type="match status" value="1"/>
</dbReference>
<dbReference type="EMBL" id="CAJNDS010002549">
    <property type="protein sequence ID" value="CAE7522897.1"/>
    <property type="molecule type" value="Genomic_DNA"/>
</dbReference>
<evidence type="ECO:0000256" key="5">
    <source>
        <dbReference type="SAM" id="Phobius"/>
    </source>
</evidence>
<feature type="transmembrane region" description="Helical" evidence="5">
    <location>
        <begin position="17"/>
        <end position="38"/>
    </location>
</feature>
<keyword evidence="4 5" id="KW-0472">Membrane</keyword>
<feature type="transmembrane region" description="Helical" evidence="5">
    <location>
        <begin position="154"/>
        <end position="175"/>
    </location>
</feature>
<evidence type="ECO:0000313" key="8">
    <source>
        <dbReference type="Proteomes" id="UP000604046"/>
    </source>
</evidence>
<evidence type="ECO:0000259" key="6">
    <source>
        <dbReference type="Pfam" id="PF01490"/>
    </source>
</evidence>
<evidence type="ECO:0000256" key="3">
    <source>
        <dbReference type="ARBA" id="ARBA00022989"/>
    </source>
</evidence>
<dbReference type="InterPro" id="IPR013057">
    <property type="entry name" value="AA_transpt_TM"/>
</dbReference>
<dbReference type="Proteomes" id="UP000604046">
    <property type="component" value="Unassembled WGS sequence"/>
</dbReference>
<comment type="caution">
    <text evidence="7">The sequence shown here is derived from an EMBL/GenBank/DDBJ whole genome shotgun (WGS) entry which is preliminary data.</text>
</comment>
<evidence type="ECO:0000256" key="4">
    <source>
        <dbReference type="ARBA" id="ARBA00023136"/>
    </source>
</evidence>
<sequence length="402" mass="42546">MEGLDKPLLEAQGTSQLALILNLINATLGCGILSLPWATAGASLVPAALLTLVVLASNAGTNLILVYAAEKEQVFDLGSLLGRLPHGGQVARALCEAMIWITVFMCLVGYLVVIADSLQHLLPLQRSIAVLAGALVVLPLCFMDQQHLAFSSTLSIAANLYVCCVLVVAFSLGWRKMKIADETDEGCCLLGFGRGSLAMVSVLMQAAVVQMCILPMYEQMEHRNPGRFAKCLGISFGFVAFLFVGFSSIAYVAIGPHVSSNVLIDLPHGTFGGFARVVMAFAVIGVYPILTSSMVAPIQHQSGPWRSATVAIVVSSGVIACVTTDLGEVNVISGACQAAVFVALAPALVGICLLEKSSNLWRFSMMTLICVGFTVCIAGLVFTDNYVDEMEASCLWTAGWTN</sequence>
<feature type="transmembrane region" description="Helical" evidence="5">
    <location>
        <begin position="90"/>
        <end position="112"/>
    </location>
</feature>
<feature type="domain" description="Amino acid transporter transmembrane" evidence="6">
    <location>
        <begin position="14"/>
        <end position="382"/>
    </location>
</feature>
<gene>
    <name evidence="7" type="primary">AVT1J</name>
    <name evidence="7" type="ORF">SNAT2548_LOCUS29270</name>
</gene>
<keyword evidence="2 5" id="KW-0812">Transmembrane</keyword>